<sequence length="93" mass="10522">MRDLGMSLSADEFEAKCRMLEPHLWDISQRKTSPHSLTAASCLDQRNIHHAATCHLVEVEDAKKQRVLNPSKAKDAVEMIKHHQVIIPVLEEG</sequence>
<evidence type="ECO:0000313" key="2">
    <source>
        <dbReference type="Proteomes" id="UP000002669"/>
    </source>
</evidence>
<gene>
    <name evidence="1" type="ORF">MGYG_04711</name>
</gene>
<proteinExistence type="predicted"/>
<protein>
    <submittedName>
        <fullName evidence="1">Uncharacterized protein</fullName>
    </submittedName>
</protein>
<keyword evidence="2" id="KW-1185">Reference proteome</keyword>
<reference evidence="2" key="1">
    <citation type="journal article" date="2012" name="MBio">
        <title>Comparative genome analysis of Trichophyton rubrum and related dermatophytes reveals candidate genes involved in infection.</title>
        <authorList>
            <person name="Martinez D.A."/>
            <person name="Oliver B.G."/>
            <person name="Graeser Y."/>
            <person name="Goldberg J.M."/>
            <person name="Li W."/>
            <person name="Martinez-Rossi N.M."/>
            <person name="Monod M."/>
            <person name="Shelest E."/>
            <person name="Barton R.C."/>
            <person name="Birch E."/>
            <person name="Brakhage A.A."/>
            <person name="Chen Z."/>
            <person name="Gurr S.J."/>
            <person name="Heiman D."/>
            <person name="Heitman J."/>
            <person name="Kosti I."/>
            <person name="Rossi A."/>
            <person name="Saif S."/>
            <person name="Samalova M."/>
            <person name="Saunders C.W."/>
            <person name="Shea T."/>
            <person name="Summerbell R.C."/>
            <person name="Xu J."/>
            <person name="Young S."/>
            <person name="Zeng Q."/>
            <person name="Birren B.W."/>
            <person name="Cuomo C.A."/>
            <person name="White T.C."/>
        </authorList>
    </citation>
    <scope>NUCLEOTIDE SEQUENCE [LARGE SCALE GENOMIC DNA]</scope>
    <source>
        <strain evidence="2">ATCC MYA-4604 / CBS 118893</strain>
    </source>
</reference>
<dbReference type="VEuPathDB" id="FungiDB:MGYG_04711"/>
<dbReference type="InParanoid" id="E4UWA0"/>
<accession>E4UWA0</accession>
<dbReference type="Proteomes" id="UP000002669">
    <property type="component" value="Unassembled WGS sequence"/>
</dbReference>
<dbReference type="AlphaFoldDB" id="E4UWA0"/>
<dbReference type="GeneID" id="10027387"/>
<evidence type="ECO:0000313" key="1">
    <source>
        <dbReference type="EMBL" id="EFR01708.1"/>
    </source>
</evidence>
<organism evidence="2">
    <name type="scientific">Arthroderma gypseum (strain ATCC MYA-4604 / CBS 118893)</name>
    <name type="common">Microsporum gypseum</name>
    <dbReference type="NCBI Taxonomy" id="535722"/>
    <lineage>
        <taxon>Eukaryota</taxon>
        <taxon>Fungi</taxon>
        <taxon>Dikarya</taxon>
        <taxon>Ascomycota</taxon>
        <taxon>Pezizomycotina</taxon>
        <taxon>Eurotiomycetes</taxon>
        <taxon>Eurotiomycetidae</taxon>
        <taxon>Onygenales</taxon>
        <taxon>Arthrodermataceae</taxon>
        <taxon>Nannizzia</taxon>
    </lineage>
</organism>
<dbReference type="RefSeq" id="XP_003172119.1">
    <property type="nucleotide sequence ID" value="XM_003172071.1"/>
</dbReference>
<dbReference type="EMBL" id="DS989825">
    <property type="protein sequence ID" value="EFR01708.1"/>
    <property type="molecule type" value="Genomic_DNA"/>
</dbReference>
<name>E4UWA0_ARTGP</name>
<dbReference type="HOGENOM" id="CLU_2399249_0_0_1"/>